<evidence type="ECO:0000313" key="4">
    <source>
        <dbReference type="Proteomes" id="UP000006589"/>
    </source>
</evidence>
<evidence type="ECO:0000256" key="2">
    <source>
        <dbReference type="SAM" id="Phobius"/>
    </source>
</evidence>
<gene>
    <name evidence="3" type="ordered locus">Mrad2831_2573</name>
</gene>
<accession>B1M111</accession>
<feature type="region of interest" description="Disordered" evidence="1">
    <location>
        <begin position="1"/>
        <end position="20"/>
    </location>
</feature>
<name>B1M111_METRJ</name>
<dbReference type="Proteomes" id="UP000006589">
    <property type="component" value="Chromosome"/>
</dbReference>
<feature type="transmembrane region" description="Helical" evidence="2">
    <location>
        <begin position="38"/>
        <end position="57"/>
    </location>
</feature>
<keyword evidence="2" id="KW-1133">Transmembrane helix</keyword>
<organism evidence="3 4">
    <name type="scientific">Methylobacterium radiotolerans (strain ATCC 27329 / DSM 1819 / JCM 2831 / NBRC 15690 / NCIMB 10815 / 0-1)</name>
    <dbReference type="NCBI Taxonomy" id="426355"/>
    <lineage>
        <taxon>Bacteria</taxon>
        <taxon>Pseudomonadati</taxon>
        <taxon>Pseudomonadota</taxon>
        <taxon>Alphaproteobacteria</taxon>
        <taxon>Hyphomicrobiales</taxon>
        <taxon>Methylobacteriaceae</taxon>
        <taxon>Methylobacterium</taxon>
    </lineage>
</organism>
<keyword evidence="2" id="KW-0472">Membrane</keyword>
<dbReference type="EMBL" id="CP001001">
    <property type="protein sequence ID" value="ACB24561.1"/>
    <property type="molecule type" value="Genomic_DNA"/>
</dbReference>
<dbReference type="KEGG" id="mrd:Mrad2831_2573"/>
<protein>
    <submittedName>
        <fullName evidence="3">Uncharacterized protein</fullName>
    </submittedName>
</protein>
<dbReference type="STRING" id="426355.Mrad2831_2573"/>
<reference evidence="3 4" key="1">
    <citation type="submission" date="2008-03" db="EMBL/GenBank/DDBJ databases">
        <title>Complete sequence of chromosome of Methylobacterium radiotolerans JCM 2831.</title>
        <authorList>
            <consortium name="US DOE Joint Genome Institute"/>
            <person name="Copeland A."/>
            <person name="Lucas S."/>
            <person name="Lapidus A."/>
            <person name="Glavina del Rio T."/>
            <person name="Dalin E."/>
            <person name="Tice H."/>
            <person name="Bruce D."/>
            <person name="Goodwin L."/>
            <person name="Pitluck S."/>
            <person name="Kiss H."/>
            <person name="Brettin T."/>
            <person name="Detter J.C."/>
            <person name="Han C."/>
            <person name="Kuske C.R."/>
            <person name="Schmutz J."/>
            <person name="Larimer F."/>
            <person name="Land M."/>
            <person name="Hauser L."/>
            <person name="Kyrpides N."/>
            <person name="Mikhailova N."/>
            <person name="Marx C.J."/>
            <person name="Richardson P."/>
        </authorList>
    </citation>
    <scope>NUCLEOTIDE SEQUENCE [LARGE SCALE GENOMIC DNA]</scope>
    <source>
        <strain evidence="4">ATCC 27329 / DSM 1819 / JCM 2831 / NBRC 15690 / NCIMB 10815 / 0-1</strain>
    </source>
</reference>
<keyword evidence="2" id="KW-0812">Transmembrane</keyword>
<dbReference type="HOGENOM" id="CLU_2880748_0_0_5"/>
<dbReference type="AlphaFoldDB" id="B1M111"/>
<evidence type="ECO:0000256" key="1">
    <source>
        <dbReference type="SAM" id="MobiDB-lite"/>
    </source>
</evidence>
<evidence type="ECO:0000313" key="3">
    <source>
        <dbReference type="EMBL" id="ACB24561.1"/>
    </source>
</evidence>
<sequence length="63" mass="6407">MDENRGIPGVRNHLGGAASNRGKATVSVGALAPPMSHVIFILVAVGALALVFYALALQVHLGS</sequence>
<proteinExistence type="predicted"/>